<dbReference type="RefSeq" id="WP_069477850.1">
    <property type="nucleotide sequence ID" value="NZ_CP017111.1"/>
</dbReference>
<keyword evidence="2" id="KW-1185">Reference proteome</keyword>
<evidence type="ECO:0008006" key="3">
    <source>
        <dbReference type="Google" id="ProtNLM"/>
    </source>
</evidence>
<dbReference type="InterPro" id="IPR025332">
    <property type="entry name" value="DUF4238"/>
</dbReference>
<organism evidence="1 2">
    <name type="scientific">Sulfurospirillum halorespirans DSM 13726</name>
    <dbReference type="NCBI Taxonomy" id="1193502"/>
    <lineage>
        <taxon>Bacteria</taxon>
        <taxon>Pseudomonadati</taxon>
        <taxon>Campylobacterota</taxon>
        <taxon>Epsilonproteobacteria</taxon>
        <taxon>Campylobacterales</taxon>
        <taxon>Sulfurospirillaceae</taxon>
        <taxon>Sulfurospirillum</taxon>
    </lineage>
</organism>
<name>A0A1D7TJ78_9BACT</name>
<evidence type="ECO:0000313" key="2">
    <source>
        <dbReference type="Proteomes" id="UP000094609"/>
    </source>
</evidence>
<gene>
    <name evidence="1" type="ORF">SHALO_1255</name>
</gene>
<protein>
    <recommendedName>
        <fullName evidence="3">DUF4238 domain-containing protein</fullName>
    </recommendedName>
</protein>
<dbReference type="EMBL" id="CP017111">
    <property type="protein sequence ID" value="AOO65033.1"/>
    <property type="molecule type" value="Genomic_DNA"/>
</dbReference>
<dbReference type="AlphaFoldDB" id="A0A1D7TJ78"/>
<evidence type="ECO:0000313" key="1">
    <source>
        <dbReference type="EMBL" id="AOO65033.1"/>
    </source>
</evidence>
<dbReference type="Proteomes" id="UP000094609">
    <property type="component" value="Chromosome"/>
</dbReference>
<reference evidence="2" key="1">
    <citation type="submission" date="2016-08" db="EMBL/GenBank/DDBJ databases">
        <title>Complete genome sequence of the organohalide-respiring Epsilonproteobacterium Sulfurospirillum halorespirans.</title>
        <authorList>
            <person name="Goris T."/>
            <person name="Zimmermann J."/>
            <person name="Schenz B."/>
            <person name="Lemos M."/>
            <person name="Hackermueller J."/>
            <person name="Diekert G."/>
        </authorList>
    </citation>
    <scope>NUCLEOTIDE SEQUENCE [LARGE SCALE GENOMIC DNA]</scope>
    <source>
        <strain>DSM 13726</strain>
        <strain evidence="2">PCE-M2</strain>
    </source>
</reference>
<accession>A0A1D7TJ78</accession>
<proteinExistence type="predicted"/>
<dbReference type="Pfam" id="PF14022">
    <property type="entry name" value="DUF4238"/>
    <property type="match status" value="1"/>
</dbReference>
<dbReference type="KEGG" id="shal:SHALO_1255"/>
<sequence>MSKPKKQHWVPRFYLKEFSIEESQSKKETQVWIFSKNEGDPKVVNIKDVAEKRYLYSPKDENGDRSWKMEEELASLEGLMSQIWPTFANGYLDLNNQSYRKIISLFLATLYLRHPKRLLEQERMQNWFIDFYEKNLPKDKNGKPVACQFSTPKGDFILDPSDWKSYSNPTQYDKEKFFVDTIKESSMDIVEVFMKKRWSVIFSETKQFITTDNPLVISNRIMEDDKNYGLNSKGTTITFPISPTRVLIMDDLFDEPHSQYYPLKNDGSDINILLWIDAHQFMISHRNPDEVNYEMIKYIEKKGDRLL</sequence>